<evidence type="ECO:0000256" key="1">
    <source>
        <dbReference type="SAM" id="MobiDB-lite"/>
    </source>
</evidence>
<feature type="region of interest" description="Disordered" evidence="1">
    <location>
        <begin position="142"/>
        <end position="291"/>
    </location>
</feature>
<feature type="compositionally biased region" description="Basic and acidic residues" evidence="1">
    <location>
        <begin position="273"/>
        <end position="288"/>
    </location>
</feature>
<dbReference type="VEuPathDB" id="TriTrypDB:Tb427_000328700"/>
<protein>
    <submittedName>
        <fullName evidence="2">Variant surface glycoprotein 3508</fullName>
    </submittedName>
</protein>
<dbReference type="EMBL" id="KC612109">
    <property type="protein sequence ID" value="AGH59540.1"/>
    <property type="molecule type" value="Genomic_DNA"/>
</dbReference>
<sequence length="302" mass="33271">LLRQKEKMSGRCSSLHLHFSSPDKSDETIRNQMCAKAALLLTALLQPAQLSDATRLGPQAAHLKTACALAHELKTAPRSIACHLKKLSTQVSHRSDFQQDFAAVKRQATSTTAKALETLRRMLRKNEQQTLATLAMQPTATATATARGAQADGRVENSGQASLATKVADNKACAATTAKQATRGRRSNAVTDCAQPSDPRPAHNRSARRGAADQHTTQIQKHHSAEGDTGNSNAEVTAFDTTRRPKRRLAQQQHKIQDNGRDARYTERCQQPHGKEGNNRKLESLTRSHKDRRRFSRTAFFL</sequence>
<feature type="compositionally biased region" description="Low complexity" evidence="1">
    <location>
        <begin position="171"/>
        <end position="181"/>
    </location>
</feature>
<reference evidence="2" key="2">
    <citation type="journal article" date="2014" name="Mol. Biochem. Parasitol.">
        <title>Capturing the variant surface glycoprotein repertoire (the VSGnome) of Trypanosoma brucei Lister 427.</title>
        <authorList>
            <person name="Cross G.A."/>
            <person name="Kim H.S."/>
            <person name="Wickstead B."/>
        </authorList>
    </citation>
    <scope>NUCLEOTIDE SEQUENCE</scope>
    <source>
        <strain evidence="2">Lister 427</strain>
    </source>
</reference>
<evidence type="ECO:0000313" key="2">
    <source>
        <dbReference type="EMBL" id="AGH59540.1"/>
    </source>
</evidence>
<accession>M4T9F6</accession>
<dbReference type="SUPFAM" id="SSF58087">
    <property type="entry name" value="Variant surface glycoprotein (N-terminal domain)"/>
    <property type="match status" value="1"/>
</dbReference>
<proteinExistence type="predicted"/>
<dbReference type="AlphaFoldDB" id="M4T9F6"/>
<reference evidence="2" key="1">
    <citation type="submission" date="2013-02" db="EMBL/GenBank/DDBJ databases">
        <authorList>
            <person name="Cross G.A.M."/>
            <person name="Kim H.-S."/>
            <person name="Wickstead B."/>
        </authorList>
    </citation>
    <scope>NUCLEOTIDE SEQUENCE</scope>
    <source>
        <strain evidence="2">Lister 427</strain>
    </source>
</reference>
<feature type="compositionally biased region" description="Basic and acidic residues" evidence="1">
    <location>
        <begin position="255"/>
        <end position="267"/>
    </location>
</feature>
<name>M4T9F6_9TRYP</name>
<feature type="compositionally biased region" description="Low complexity" evidence="1">
    <location>
        <begin position="142"/>
        <end position="151"/>
    </location>
</feature>
<feature type="non-terminal residue" evidence="2">
    <location>
        <position position="1"/>
    </location>
</feature>
<organism evidence="2">
    <name type="scientific">Trypanosoma brucei</name>
    <dbReference type="NCBI Taxonomy" id="5691"/>
    <lineage>
        <taxon>Eukaryota</taxon>
        <taxon>Discoba</taxon>
        <taxon>Euglenozoa</taxon>
        <taxon>Kinetoplastea</taxon>
        <taxon>Metakinetoplastina</taxon>
        <taxon>Trypanosomatida</taxon>
        <taxon>Trypanosomatidae</taxon>
        <taxon>Trypanosoma</taxon>
    </lineage>
</organism>